<keyword evidence="1" id="KW-0732">Signal</keyword>
<evidence type="ECO:0008006" key="4">
    <source>
        <dbReference type="Google" id="ProtNLM"/>
    </source>
</evidence>
<dbReference type="PANTHER" id="PTHR34387">
    <property type="entry name" value="SLR1258 PROTEIN"/>
    <property type="match status" value="1"/>
</dbReference>
<evidence type="ECO:0000313" key="2">
    <source>
        <dbReference type="EMBL" id="RAI41954.1"/>
    </source>
</evidence>
<proteinExistence type="predicted"/>
<feature type="signal peptide" evidence="1">
    <location>
        <begin position="1"/>
        <end position="29"/>
    </location>
</feature>
<dbReference type="OrthoDB" id="9785192at2"/>
<evidence type="ECO:0000256" key="1">
    <source>
        <dbReference type="SAM" id="SignalP"/>
    </source>
</evidence>
<gene>
    <name evidence="2" type="ORF">CH341_20665</name>
</gene>
<dbReference type="EMBL" id="NPEX01000171">
    <property type="protein sequence ID" value="RAI41954.1"/>
    <property type="molecule type" value="Genomic_DNA"/>
</dbReference>
<dbReference type="Pfam" id="PF04402">
    <property type="entry name" value="SIMPL"/>
    <property type="match status" value="1"/>
</dbReference>
<feature type="chain" id="PRO_5016266998" description="SIMPL domain-containing protein" evidence="1">
    <location>
        <begin position="30"/>
        <end position="237"/>
    </location>
</feature>
<accession>A0A327KVE8</accession>
<reference evidence="2 3" key="1">
    <citation type="submission" date="2017-07" db="EMBL/GenBank/DDBJ databases">
        <title>Draft Genome Sequences of Select Purple Nonsulfur Bacteria.</title>
        <authorList>
            <person name="Lasarre B."/>
            <person name="Mckinlay J.B."/>
        </authorList>
    </citation>
    <scope>NUCLEOTIDE SEQUENCE [LARGE SCALE GENOMIC DNA]</scope>
    <source>
        <strain evidence="2 3">DSM 5909</strain>
    </source>
</reference>
<name>A0A327KVE8_9BRAD</name>
<protein>
    <recommendedName>
        <fullName evidence="4">SIMPL domain-containing protein</fullName>
    </recommendedName>
</protein>
<comment type="caution">
    <text evidence="2">The sequence shown here is derived from an EMBL/GenBank/DDBJ whole genome shotgun (WGS) entry which is preliminary data.</text>
</comment>
<dbReference type="AlphaFoldDB" id="A0A327KVE8"/>
<evidence type="ECO:0000313" key="3">
    <source>
        <dbReference type="Proteomes" id="UP000249130"/>
    </source>
</evidence>
<dbReference type="Gene3D" id="3.30.70.2970">
    <property type="entry name" value="Protein of unknown function (DUF541), domain 2"/>
    <property type="match status" value="1"/>
</dbReference>
<dbReference type="PANTHER" id="PTHR34387:SF1">
    <property type="entry name" value="PERIPLASMIC IMMUNOGENIC PROTEIN"/>
    <property type="match status" value="1"/>
</dbReference>
<organism evidence="2 3">
    <name type="scientific">Rhodoplanes roseus</name>
    <dbReference type="NCBI Taxonomy" id="29409"/>
    <lineage>
        <taxon>Bacteria</taxon>
        <taxon>Pseudomonadati</taxon>
        <taxon>Pseudomonadota</taxon>
        <taxon>Alphaproteobacteria</taxon>
        <taxon>Hyphomicrobiales</taxon>
        <taxon>Nitrobacteraceae</taxon>
        <taxon>Rhodoplanes</taxon>
    </lineage>
</organism>
<dbReference type="RefSeq" id="WP_111420889.1">
    <property type="nucleotide sequence ID" value="NZ_NPEX01000171.1"/>
</dbReference>
<dbReference type="Proteomes" id="UP000249130">
    <property type="component" value="Unassembled WGS sequence"/>
</dbReference>
<dbReference type="GO" id="GO:0006974">
    <property type="term" value="P:DNA damage response"/>
    <property type="evidence" value="ECO:0007669"/>
    <property type="project" value="TreeGrafter"/>
</dbReference>
<dbReference type="InterPro" id="IPR052022">
    <property type="entry name" value="26kDa_periplasmic_antigen"/>
</dbReference>
<keyword evidence="3" id="KW-1185">Reference proteome</keyword>
<dbReference type="Gene3D" id="3.30.110.170">
    <property type="entry name" value="Protein of unknown function (DUF541), domain 1"/>
    <property type="match status" value="1"/>
</dbReference>
<sequence length="237" mass="25086">MRNGSARGSTAAFVCAVALALSVAQPAAAQERRAGIEPTLTVRGNGQHEAKPDYAVLTVDVATPGDTLDKAANAHEARTTRASDVLNKLAADGVTVRRSSFRLTQEAGRRQDQPAFRAVTTFEVDLRPVERVNALVGRIAASGLFEVGRVGYRVEQKTAALDEARRKAVADARAKAEVYAAAADMRLIGVVGITDGESDTVDGRADLPAPRSVQITPPAVLTFDASATITWRIGPRQ</sequence>
<dbReference type="InterPro" id="IPR007497">
    <property type="entry name" value="SIMPL/DUF541"/>
</dbReference>